<proteinExistence type="predicted"/>
<organism evidence="2 3">
    <name type="scientific">Symbiodinium microadriaticum</name>
    <name type="common">Dinoflagellate</name>
    <name type="synonym">Zooxanthella microadriatica</name>
    <dbReference type="NCBI Taxonomy" id="2951"/>
    <lineage>
        <taxon>Eukaryota</taxon>
        <taxon>Sar</taxon>
        <taxon>Alveolata</taxon>
        <taxon>Dinophyceae</taxon>
        <taxon>Suessiales</taxon>
        <taxon>Symbiodiniaceae</taxon>
        <taxon>Symbiodinium</taxon>
    </lineage>
</organism>
<reference evidence="2 3" key="1">
    <citation type="submission" date="2016-02" db="EMBL/GenBank/DDBJ databases">
        <title>Genome analysis of coral dinoflagellate symbionts highlights evolutionary adaptations to a symbiotic lifestyle.</title>
        <authorList>
            <person name="Aranda M."/>
            <person name="Li Y."/>
            <person name="Liew Y.J."/>
            <person name="Baumgarten S."/>
            <person name="Simakov O."/>
            <person name="Wilson M."/>
            <person name="Piel J."/>
            <person name="Ashoor H."/>
            <person name="Bougouffa S."/>
            <person name="Bajic V.B."/>
            <person name="Ryu T."/>
            <person name="Ravasi T."/>
            <person name="Bayer T."/>
            <person name="Micklem G."/>
            <person name="Kim H."/>
            <person name="Bhak J."/>
            <person name="Lajeunesse T.C."/>
            <person name="Voolstra C.R."/>
        </authorList>
    </citation>
    <scope>NUCLEOTIDE SEQUENCE [LARGE SCALE GENOMIC DNA]</scope>
    <source>
        <strain evidence="2 3">CCMP2467</strain>
    </source>
</reference>
<comment type="caution">
    <text evidence="2">The sequence shown here is derived from an EMBL/GenBank/DDBJ whole genome shotgun (WGS) entry which is preliminary data.</text>
</comment>
<accession>A0A1Q9EBM7</accession>
<feature type="compositionally biased region" description="Basic and acidic residues" evidence="1">
    <location>
        <begin position="336"/>
        <end position="345"/>
    </location>
</feature>
<feature type="compositionally biased region" description="Basic and acidic residues" evidence="1">
    <location>
        <begin position="196"/>
        <end position="222"/>
    </location>
</feature>
<keyword evidence="3" id="KW-1185">Reference proteome</keyword>
<dbReference type="Proteomes" id="UP000186817">
    <property type="component" value="Unassembled WGS sequence"/>
</dbReference>
<evidence type="ECO:0000256" key="1">
    <source>
        <dbReference type="SAM" id="MobiDB-lite"/>
    </source>
</evidence>
<feature type="region of interest" description="Disordered" evidence="1">
    <location>
        <begin position="189"/>
        <end position="242"/>
    </location>
</feature>
<gene>
    <name evidence="2" type="ORF">AK812_SmicGene12070</name>
</gene>
<evidence type="ECO:0000313" key="2">
    <source>
        <dbReference type="EMBL" id="OLQ04811.1"/>
    </source>
</evidence>
<evidence type="ECO:0000313" key="3">
    <source>
        <dbReference type="Proteomes" id="UP000186817"/>
    </source>
</evidence>
<dbReference type="AlphaFoldDB" id="A0A1Q9EBM7"/>
<name>A0A1Q9EBM7_SYMMI</name>
<protein>
    <submittedName>
        <fullName evidence="2">Uncharacterized protein</fullName>
    </submittedName>
</protein>
<sequence>MEALRRLAATVRTAGQVLHSVAIRSMGALVVLLWVPAFCHPDAGGTVRGTRPTTNAALVGMHCPRLHLQACAEHDSRLTITVAVDVSAATTTPSDEQHAFAYLGDVYILALRRARHGTAQRCLNSPRVWPPARRSAAARPAVASATISGPTRQAWLLLVAGITDAINAGGHGYSMGTIEWTPAAATCGNVRQRKPQPKEQHPEKCRLKGELRRSGTDNEHPGGEGAGLRVQESRSASLQDQHCGDALQLSGRRERKKQGDGTFAFKLRSSRKHQLLHGGLESSSADSVEQAFLVDLETRGLRISQAAGERGRKCLVRSPEKVTQVQGVPINVGSVREGEGEETRCESTGGCEGKQGRPAGDIRSGGTRAQERWGCSRTAAGKESDELRSLSAPAATQLNSEDNEPAPRGYGGSVFRLFLRPHHPPAPALGGISPSEQWLVTAQSLAKLRGAVDYEVEAPAIVGVDVRATDLIVRVVMLIQQRSDRRELHSTEKEAVRRAIHASLGEERGDRYAVLGFGGGSAAFFQSRNIWIAEGSRSSALMPHPGGRAGEGRPATTR</sequence>
<dbReference type="EMBL" id="LSRX01000200">
    <property type="protein sequence ID" value="OLQ04811.1"/>
    <property type="molecule type" value="Genomic_DNA"/>
</dbReference>
<feature type="region of interest" description="Disordered" evidence="1">
    <location>
        <begin position="335"/>
        <end position="408"/>
    </location>
</feature>